<dbReference type="Pfam" id="PF13231">
    <property type="entry name" value="PMT_2"/>
    <property type="match status" value="1"/>
</dbReference>
<keyword evidence="2" id="KW-1003">Cell membrane</keyword>
<feature type="transmembrane region" description="Helical" evidence="8">
    <location>
        <begin position="43"/>
        <end position="66"/>
    </location>
</feature>
<evidence type="ECO:0000259" key="9">
    <source>
        <dbReference type="Pfam" id="PF13231"/>
    </source>
</evidence>
<name>A0A381TIQ3_9ZZZZ</name>
<comment type="subcellular location">
    <subcellularLocation>
        <location evidence="1">Cell membrane</location>
        <topology evidence="1">Multi-pass membrane protein</topology>
    </subcellularLocation>
</comment>
<organism evidence="10">
    <name type="scientific">marine metagenome</name>
    <dbReference type="NCBI Taxonomy" id="408172"/>
    <lineage>
        <taxon>unclassified sequences</taxon>
        <taxon>metagenomes</taxon>
        <taxon>ecological metagenomes</taxon>
    </lineage>
</organism>
<gene>
    <name evidence="10" type="ORF">METZ01_LOCUS67511</name>
</gene>
<evidence type="ECO:0000256" key="3">
    <source>
        <dbReference type="ARBA" id="ARBA00022676"/>
    </source>
</evidence>
<feature type="transmembrane region" description="Helical" evidence="8">
    <location>
        <begin position="250"/>
        <end position="269"/>
    </location>
</feature>
<feature type="transmembrane region" description="Helical" evidence="8">
    <location>
        <begin position="154"/>
        <end position="169"/>
    </location>
</feature>
<feature type="transmembrane region" description="Helical" evidence="8">
    <location>
        <begin position="311"/>
        <end position="332"/>
    </location>
</feature>
<dbReference type="InterPro" id="IPR038731">
    <property type="entry name" value="RgtA/B/C-like"/>
</dbReference>
<feature type="transmembrane region" description="Helical" evidence="8">
    <location>
        <begin position="120"/>
        <end position="142"/>
    </location>
</feature>
<keyword evidence="6 8" id="KW-1133">Transmembrane helix</keyword>
<dbReference type="InterPro" id="IPR050297">
    <property type="entry name" value="LipidA_mod_glycosyltrf_83"/>
</dbReference>
<keyword evidence="7 8" id="KW-0472">Membrane</keyword>
<dbReference type="GO" id="GO:0005886">
    <property type="term" value="C:plasma membrane"/>
    <property type="evidence" value="ECO:0007669"/>
    <property type="project" value="UniProtKB-SubCell"/>
</dbReference>
<dbReference type="EMBL" id="UINC01004485">
    <property type="protein sequence ID" value="SVA14657.1"/>
    <property type="molecule type" value="Genomic_DNA"/>
</dbReference>
<protein>
    <recommendedName>
        <fullName evidence="9">Glycosyltransferase RgtA/B/C/D-like domain-containing protein</fullName>
    </recommendedName>
</protein>
<evidence type="ECO:0000256" key="7">
    <source>
        <dbReference type="ARBA" id="ARBA00023136"/>
    </source>
</evidence>
<evidence type="ECO:0000256" key="4">
    <source>
        <dbReference type="ARBA" id="ARBA00022679"/>
    </source>
</evidence>
<dbReference type="AlphaFoldDB" id="A0A381TIQ3"/>
<evidence type="ECO:0000256" key="1">
    <source>
        <dbReference type="ARBA" id="ARBA00004651"/>
    </source>
</evidence>
<evidence type="ECO:0000256" key="6">
    <source>
        <dbReference type="ARBA" id="ARBA00022989"/>
    </source>
</evidence>
<dbReference type="Pfam" id="PF17957">
    <property type="entry name" value="Big_7"/>
    <property type="match status" value="1"/>
</dbReference>
<evidence type="ECO:0000256" key="5">
    <source>
        <dbReference type="ARBA" id="ARBA00022692"/>
    </source>
</evidence>
<dbReference type="PANTHER" id="PTHR33908">
    <property type="entry name" value="MANNOSYLTRANSFERASE YKCB-RELATED"/>
    <property type="match status" value="1"/>
</dbReference>
<dbReference type="GO" id="GO:0016763">
    <property type="term" value="F:pentosyltransferase activity"/>
    <property type="evidence" value="ECO:0007669"/>
    <property type="project" value="TreeGrafter"/>
</dbReference>
<feature type="transmembrane region" description="Helical" evidence="8">
    <location>
        <begin position="278"/>
        <end position="299"/>
    </location>
</feature>
<proteinExistence type="predicted"/>
<evidence type="ECO:0000256" key="8">
    <source>
        <dbReference type="SAM" id="Phobius"/>
    </source>
</evidence>
<keyword evidence="3" id="KW-0328">Glycosyltransferase</keyword>
<evidence type="ECO:0000256" key="2">
    <source>
        <dbReference type="ARBA" id="ARBA00022475"/>
    </source>
</evidence>
<feature type="domain" description="Glycosyltransferase RgtA/B/C/D-like" evidence="9">
    <location>
        <begin position="58"/>
        <end position="216"/>
    </location>
</feature>
<evidence type="ECO:0000313" key="10">
    <source>
        <dbReference type="EMBL" id="SVA14657.1"/>
    </source>
</evidence>
<dbReference type="PANTHER" id="PTHR33908:SF11">
    <property type="entry name" value="MEMBRANE PROTEIN"/>
    <property type="match status" value="1"/>
</dbReference>
<keyword evidence="4" id="KW-0808">Transferase</keyword>
<feature type="transmembrane region" description="Helical" evidence="8">
    <location>
        <begin position="78"/>
        <end position="100"/>
    </location>
</feature>
<reference evidence="10" key="1">
    <citation type="submission" date="2018-05" db="EMBL/GenBank/DDBJ databases">
        <authorList>
            <person name="Lanie J.A."/>
            <person name="Ng W.-L."/>
            <person name="Kazmierczak K.M."/>
            <person name="Andrzejewski T.M."/>
            <person name="Davidsen T.M."/>
            <person name="Wayne K.J."/>
            <person name="Tettelin H."/>
            <person name="Glass J.I."/>
            <person name="Rusch D."/>
            <person name="Podicherti R."/>
            <person name="Tsui H.-C.T."/>
            <person name="Winkler M.E."/>
        </authorList>
    </citation>
    <scope>NUCLEOTIDE SEQUENCE</scope>
</reference>
<dbReference type="GO" id="GO:0008610">
    <property type="term" value="P:lipid biosynthetic process"/>
    <property type="evidence" value="ECO:0007669"/>
    <property type="project" value="UniProtKB-ARBA"/>
</dbReference>
<accession>A0A381TIQ3</accession>
<keyword evidence="5 8" id="KW-0812">Transmembrane</keyword>
<feature type="transmembrane region" description="Helical" evidence="8">
    <location>
        <begin position="12"/>
        <end position="31"/>
    </location>
</feature>
<sequence length="644" mass="72425">MHDDGQQAIGVPVLKLAGIGFALVLSLKLHLGSVLDLYSDEVFYWLASANPAIAYSDLPFMTALLVGIGSNLDPGNAFMVRLPFLLLGSGIPFLVYWVALPVTDRQQAFESAALSLCLPLGGFLGLLAVPDVPLLFLGMLSIGFFERAIRTNRMVYWLATGMFVCLGFSTHYRFFLYPLAAVLFLGLYKPARGTWLNPRFWLSTSIASIGLIPLVWFNLNNELSNAIFYLVNRHPWEFQLTGLLHLFKQAGLVTPPLYVAFAITLWVLYKRAKHQDNVAAMLLSFSATNILVYLVLAPWTDATSTSIHWPLSGYFPLLIVLPSVLRQCYHWSRSRWNRVIARRLIICIPMLGFTGTIIALIGVGSQAYQSPLQSLLGSGVLSNKMAGWKPFTAHTAQLIKQRFPKEQPIIITDNYYTAAQVEFAGLSNETYTLDRDKAVRDGRIAQLQLWQKDESGLRTVLNRPVLYINEDSTLTLPDKHGLLGIMCQYVNSIELADELILFNGDKRFSYYLADRIIDRQSQPDFRSFPCPYPPRAWIDYPEAGAELSSTVDIRGWAYNEDIGVQAVYLVIDDQRIGRTRYSIRREDVVDAMGVQSDPNAPILGYSYKLDTTSFSNGYHQLAIEIENLQGTSYREGERVVRIRN</sequence>
<feature type="transmembrane region" description="Helical" evidence="8">
    <location>
        <begin position="344"/>
        <end position="364"/>
    </location>
</feature>